<evidence type="ECO:0000313" key="3">
    <source>
        <dbReference type="EMBL" id="SNB62093.1"/>
    </source>
</evidence>
<keyword evidence="1" id="KW-0732">Signal</keyword>
<feature type="chain" id="PRO_5015075233" evidence="1">
    <location>
        <begin position="23"/>
        <end position="206"/>
    </location>
</feature>
<evidence type="ECO:0000313" key="4">
    <source>
        <dbReference type="Proteomes" id="UP000215450"/>
    </source>
</evidence>
<dbReference type="EMBL" id="FXUV01000013">
    <property type="protein sequence ID" value="SMQ12012.1"/>
    <property type="molecule type" value="Genomic_DNA"/>
</dbReference>
<evidence type="ECO:0000313" key="2">
    <source>
        <dbReference type="EMBL" id="SMQ12012.1"/>
    </source>
</evidence>
<name>A0A238T9C4_9NEIS</name>
<sequence length="206" mass="22776">MKKTQILTALSIGVLSINMAFATPQQAVEQVKGNATQVLQILKKSNGKNDVAVRKQAENYALPYFDFPLMTRLSVGAPWNKATEAQKQTLVNEFRTMLIQTYASQMLRYKNAQVTVNNNAVAKDGGSLLRGKQLVDVRVTISNAGEKPVQAVFSTYQDGNTYKVFNVTFEGVFKLVENQRAQFKPILDSKGIDGLITTLKAKNGQK</sequence>
<dbReference type="PANTHER" id="PTHR36573:SF1">
    <property type="entry name" value="INTERMEMBRANE PHOSPHOLIPID TRANSPORT SYSTEM BINDING PROTEIN MLAC"/>
    <property type="match status" value="1"/>
</dbReference>
<evidence type="ECO:0000256" key="1">
    <source>
        <dbReference type="SAM" id="SignalP"/>
    </source>
</evidence>
<protein>
    <submittedName>
        <fullName evidence="3">Putative phospholipid-binding protein MlaC</fullName>
    </submittedName>
</protein>
<gene>
    <name evidence="3" type="primary">mlaC</name>
    <name evidence="3" type="ORF">KEBURONENSIS_00977</name>
    <name evidence="2" type="ORF">KEBURONENSIS_01019</name>
</gene>
<dbReference type="STRING" id="1522312.GCA_900177895_00378"/>
<dbReference type="InterPro" id="IPR008869">
    <property type="entry name" value="MlaC/ttg2D"/>
</dbReference>
<dbReference type="EMBL" id="FXUV02000015">
    <property type="protein sequence ID" value="SNB62093.1"/>
    <property type="molecule type" value="Genomic_DNA"/>
</dbReference>
<dbReference type="PANTHER" id="PTHR36573">
    <property type="entry name" value="INTERMEMBRANE PHOSPHOLIPID TRANSPORT SYSTEM BINDING PROTEIN MLAC"/>
    <property type="match status" value="1"/>
</dbReference>
<reference evidence="3 4" key="2">
    <citation type="submission" date="2017-06" db="EMBL/GenBank/DDBJ databases">
        <authorList>
            <person name="Kim H.J."/>
            <person name="Triplett B.A."/>
        </authorList>
    </citation>
    <scope>NUCLEOTIDE SEQUENCE [LARGE SCALE GENOMIC DNA]</scope>
    <source>
        <strain evidence="3">Kingella_eburonensis</strain>
    </source>
</reference>
<keyword evidence="4" id="KW-1185">Reference proteome</keyword>
<dbReference type="InterPro" id="IPR042245">
    <property type="entry name" value="Tgt2/MlaC_sf"/>
</dbReference>
<dbReference type="Proteomes" id="UP000215450">
    <property type="component" value="Unassembled WGS sequence"/>
</dbReference>
<proteinExistence type="predicted"/>
<dbReference type="Pfam" id="PF05494">
    <property type="entry name" value="MlaC"/>
    <property type="match status" value="1"/>
</dbReference>
<accession>A0A238T9C4</accession>
<dbReference type="OrthoDB" id="9798905at2"/>
<reference evidence="2" key="1">
    <citation type="submission" date="2017-05" db="EMBL/GenBank/DDBJ databases">
        <authorList>
            <person name="Song R."/>
            <person name="Chenine A.L."/>
            <person name="Ruprecht R.M."/>
        </authorList>
    </citation>
    <scope>NUCLEOTIDE SEQUENCE</scope>
    <source>
        <strain evidence="2">Kingella_eburonensis</strain>
    </source>
</reference>
<dbReference type="AlphaFoldDB" id="A0A238T9C4"/>
<feature type="signal peptide" evidence="1">
    <location>
        <begin position="1"/>
        <end position="22"/>
    </location>
</feature>
<dbReference type="Gene3D" id="3.10.450.710">
    <property type="entry name" value="Tgt2/MlaC"/>
    <property type="match status" value="1"/>
</dbReference>
<dbReference type="RefSeq" id="WP_095062156.1">
    <property type="nucleotide sequence ID" value="NZ_FXUV02000015.1"/>
</dbReference>
<organism evidence="3 4">
    <name type="scientific">Kingella negevensis</name>
    <dbReference type="NCBI Taxonomy" id="1522312"/>
    <lineage>
        <taxon>Bacteria</taxon>
        <taxon>Pseudomonadati</taxon>
        <taxon>Pseudomonadota</taxon>
        <taxon>Betaproteobacteria</taxon>
        <taxon>Neisseriales</taxon>
        <taxon>Neisseriaceae</taxon>
        <taxon>Kingella</taxon>
    </lineage>
</organism>